<dbReference type="AlphaFoldDB" id="A0A562RB99"/>
<evidence type="ECO:0000256" key="1">
    <source>
        <dbReference type="ARBA" id="ARBA00000085"/>
    </source>
</evidence>
<evidence type="ECO:0000256" key="2">
    <source>
        <dbReference type="ARBA" id="ARBA00004429"/>
    </source>
</evidence>
<sequence length="524" mass="57674">MFDASPNPYLLLDRELNIAWANRTYLLSTRRELDDIVGRWAWDAFPTDPETLKQAVTSFQRVIRTGKTDTMALLRFDIPRPAAEGGGQETRYWSITHSPVFGADGSVEYVLQHPIDVTELERLREATRGVVPLALVPEQTGIFARAQDVYETNLSLNADIDRLQMLFQQAPSFMAVLRGPDHVYELVNDAITELMGARDYVGKTVREAVPEADQQGFVAMLDEVYRTGKPFVAYGMPASFRRGPDEALTECFMNFIYQPIIGRDGTVEGIFVEGTDVTEQYLAHRKVEETLRQEARHKDEFLAMLSHELRNPLAPIGTAAELLALGKLDAAGIHRVSTVIRRQIGHITGLVNDLLDVSRVTRGLVTLDSLPTPMAAVVQDALEQVTPMLEARQHRVDVQLPDVTAVVAGDRKRLVQVVANLLSNAAKYTPDHGHVQVTLALDDARIVLTVTDNGIGMSAQLQANAFQLFTQATPTPDRAQGGLGIGLALVKHIVELHHGTVAVHSAGAGRGSVFTVTLPRLPHP</sequence>
<reference evidence="8 9" key="1">
    <citation type="journal article" date="2015" name="Stand. Genomic Sci.">
        <title>Genomic Encyclopedia of Bacterial and Archaeal Type Strains, Phase III: the genomes of soil and plant-associated and newly described type strains.</title>
        <authorList>
            <person name="Whitman W.B."/>
            <person name="Woyke T."/>
            <person name="Klenk H.P."/>
            <person name="Zhou Y."/>
            <person name="Lilburn T.G."/>
            <person name="Beck B.J."/>
            <person name="De Vos P."/>
            <person name="Vandamme P."/>
            <person name="Eisen J.A."/>
            <person name="Garrity G."/>
            <person name="Hugenholtz P."/>
            <person name="Kyrpides N.C."/>
        </authorList>
    </citation>
    <scope>NUCLEOTIDE SEQUENCE [LARGE SCALE GENOMIC DNA]</scope>
    <source>
        <strain evidence="8 9">CGMCC 1.10822</strain>
    </source>
</reference>
<dbReference type="CDD" id="cd00082">
    <property type="entry name" value="HisKA"/>
    <property type="match status" value="1"/>
</dbReference>
<dbReference type="InterPro" id="IPR000014">
    <property type="entry name" value="PAS"/>
</dbReference>
<evidence type="ECO:0000256" key="5">
    <source>
        <dbReference type="ARBA" id="ARBA00022679"/>
    </source>
</evidence>
<organism evidence="8 9">
    <name type="scientific">Pseudoduganella lurida</name>
    <dbReference type="NCBI Taxonomy" id="1036180"/>
    <lineage>
        <taxon>Bacteria</taxon>
        <taxon>Pseudomonadati</taxon>
        <taxon>Pseudomonadota</taxon>
        <taxon>Betaproteobacteria</taxon>
        <taxon>Burkholderiales</taxon>
        <taxon>Oxalobacteraceae</taxon>
        <taxon>Telluria group</taxon>
        <taxon>Pseudoduganella</taxon>
    </lineage>
</organism>
<evidence type="ECO:0000313" key="8">
    <source>
        <dbReference type="EMBL" id="TWI66193.1"/>
    </source>
</evidence>
<proteinExistence type="predicted"/>
<dbReference type="SUPFAM" id="SSF55785">
    <property type="entry name" value="PYP-like sensor domain (PAS domain)"/>
    <property type="match status" value="2"/>
</dbReference>
<dbReference type="Gene3D" id="1.10.287.130">
    <property type="match status" value="1"/>
</dbReference>
<dbReference type="RefSeq" id="WP_158643122.1">
    <property type="nucleotide sequence ID" value="NZ_VLLB01000003.1"/>
</dbReference>
<dbReference type="SMART" id="SM00387">
    <property type="entry name" value="HATPase_c"/>
    <property type="match status" value="1"/>
</dbReference>
<dbReference type="SMART" id="SM00091">
    <property type="entry name" value="PAS"/>
    <property type="match status" value="2"/>
</dbReference>
<evidence type="ECO:0000256" key="6">
    <source>
        <dbReference type="ARBA" id="ARBA00022777"/>
    </source>
</evidence>
<keyword evidence="9" id="KW-1185">Reference proteome</keyword>
<keyword evidence="6" id="KW-0418">Kinase</keyword>
<dbReference type="GO" id="GO:0000155">
    <property type="term" value="F:phosphorelay sensor kinase activity"/>
    <property type="evidence" value="ECO:0007669"/>
    <property type="project" value="InterPro"/>
</dbReference>
<dbReference type="Proteomes" id="UP000318431">
    <property type="component" value="Unassembled WGS sequence"/>
</dbReference>
<feature type="domain" description="Histidine kinase" evidence="7">
    <location>
        <begin position="304"/>
        <end position="522"/>
    </location>
</feature>
<dbReference type="OrthoDB" id="9808408at2"/>
<name>A0A562RB99_9BURK</name>
<dbReference type="InterPro" id="IPR005467">
    <property type="entry name" value="His_kinase_dom"/>
</dbReference>
<dbReference type="InterPro" id="IPR036097">
    <property type="entry name" value="HisK_dim/P_sf"/>
</dbReference>
<dbReference type="EC" id="2.7.13.3" evidence="3"/>
<comment type="catalytic activity">
    <reaction evidence="1">
        <text>ATP + protein L-histidine = ADP + protein N-phospho-L-histidine.</text>
        <dbReference type="EC" id="2.7.13.3"/>
    </reaction>
</comment>
<dbReference type="Pfam" id="PF08448">
    <property type="entry name" value="PAS_4"/>
    <property type="match status" value="2"/>
</dbReference>
<dbReference type="GO" id="GO:0005886">
    <property type="term" value="C:plasma membrane"/>
    <property type="evidence" value="ECO:0007669"/>
    <property type="project" value="UniProtKB-SubCell"/>
</dbReference>
<dbReference type="Pfam" id="PF02518">
    <property type="entry name" value="HATPase_c"/>
    <property type="match status" value="1"/>
</dbReference>
<dbReference type="InterPro" id="IPR013656">
    <property type="entry name" value="PAS_4"/>
</dbReference>
<dbReference type="InterPro" id="IPR004358">
    <property type="entry name" value="Sig_transdc_His_kin-like_C"/>
</dbReference>
<dbReference type="InterPro" id="IPR003661">
    <property type="entry name" value="HisK_dim/P_dom"/>
</dbReference>
<comment type="caution">
    <text evidence="8">The sequence shown here is derived from an EMBL/GenBank/DDBJ whole genome shotgun (WGS) entry which is preliminary data.</text>
</comment>
<dbReference type="InterPro" id="IPR035965">
    <property type="entry name" value="PAS-like_dom_sf"/>
</dbReference>
<dbReference type="Pfam" id="PF00512">
    <property type="entry name" value="HisKA"/>
    <property type="match status" value="1"/>
</dbReference>
<evidence type="ECO:0000256" key="4">
    <source>
        <dbReference type="ARBA" id="ARBA00022553"/>
    </source>
</evidence>
<dbReference type="FunFam" id="3.30.565.10:FF:000006">
    <property type="entry name" value="Sensor histidine kinase WalK"/>
    <property type="match status" value="1"/>
</dbReference>
<comment type="subcellular location">
    <subcellularLocation>
        <location evidence="2">Cell inner membrane</location>
        <topology evidence="2">Multi-pass membrane protein</topology>
    </subcellularLocation>
</comment>
<dbReference type="InterPro" id="IPR036890">
    <property type="entry name" value="HATPase_C_sf"/>
</dbReference>
<dbReference type="CDD" id="cd00075">
    <property type="entry name" value="HATPase"/>
    <property type="match status" value="1"/>
</dbReference>
<dbReference type="Gene3D" id="3.30.565.10">
    <property type="entry name" value="Histidine kinase-like ATPase, C-terminal domain"/>
    <property type="match status" value="1"/>
</dbReference>
<dbReference type="SUPFAM" id="SSF55874">
    <property type="entry name" value="ATPase domain of HSP90 chaperone/DNA topoisomerase II/histidine kinase"/>
    <property type="match status" value="1"/>
</dbReference>
<dbReference type="Gene3D" id="3.30.450.20">
    <property type="entry name" value="PAS domain"/>
    <property type="match status" value="2"/>
</dbReference>
<dbReference type="PANTHER" id="PTHR43547">
    <property type="entry name" value="TWO-COMPONENT HISTIDINE KINASE"/>
    <property type="match status" value="1"/>
</dbReference>
<dbReference type="EMBL" id="VLLB01000003">
    <property type="protein sequence ID" value="TWI66193.1"/>
    <property type="molecule type" value="Genomic_DNA"/>
</dbReference>
<dbReference type="PRINTS" id="PR00344">
    <property type="entry name" value="BCTRLSENSOR"/>
</dbReference>
<dbReference type="SMART" id="SM00388">
    <property type="entry name" value="HisKA"/>
    <property type="match status" value="1"/>
</dbReference>
<dbReference type="PANTHER" id="PTHR43547:SF2">
    <property type="entry name" value="HYBRID SIGNAL TRANSDUCTION HISTIDINE KINASE C"/>
    <property type="match status" value="1"/>
</dbReference>
<keyword evidence="4" id="KW-0597">Phosphoprotein</keyword>
<evidence type="ECO:0000313" key="9">
    <source>
        <dbReference type="Proteomes" id="UP000318431"/>
    </source>
</evidence>
<evidence type="ECO:0000259" key="7">
    <source>
        <dbReference type="PROSITE" id="PS50109"/>
    </source>
</evidence>
<protein>
    <recommendedName>
        <fullName evidence="3">histidine kinase</fullName>
        <ecNumber evidence="3">2.7.13.3</ecNumber>
    </recommendedName>
</protein>
<accession>A0A562RB99</accession>
<dbReference type="PROSITE" id="PS50109">
    <property type="entry name" value="HIS_KIN"/>
    <property type="match status" value="1"/>
</dbReference>
<gene>
    <name evidence="8" type="ORF">IP91_02004</name>
</gene>
<dbReference type="SUPFAM" id="SSF47384">
    <property type="entry name" value="Homodimeric domain of signal transducing histidine kinase"/>
    <property type="match status" value="1"/>
</dbReference>
<keyword evidence="5" id="KW-0808">Transferase</keyword>
<dbReference type="InterPro" id="IPR003594">
    <property type="entry name" value="HATPase_dom"/>
</dbReference>
<evidence type="ECO:0000256" key="3">
    <source>
        <dbReference type="ARBA" id="ARBA00012438"/>
    </source>
</evidence>